<protein>
    <submittedName>
        <fullName evidence="2">Uncharacterized protein</fullName>
    </submittedName>
</protein>
<evidence type="ECO:0000313" key="3">
    <source>
        <dbReference type="Proteomes" id="UP000485058"/>
    </source>
</evidence>
<comment type="caution">
    <text evidence="2">The sequence shown here is derived from an EMBL/GenBank/DDBJ whole genome shotgun (WGS) entry which is preliminary data.</text>
</comment>
<name>A0A699ZB12_HAELA</name>
<dbReference type="Proteomes" id="UP000485058">
    <property type="component" value="Unassembled WGS sequence"/>
</dbReference>
<dbReference type="EMBL" id="BLLF01000938">
    <property type="protein sequence ID" value="GFH16054.1"/>
    <property type="molecule type" value="Genomic_DNA"/>
</dbReference>
<accession>A0A699ZB12</accession>
<keyword evidence="3" id="KW-1185">Reference proteome</keyword>
<sequence>MAVGPCPSTTWAAPSRREGNIFWAAASAPLTLAYSAAVLKIDNTKDPPFGMPIHELSKTKDKKAAESNGADGTPEPARQPSKNLCEQSTPNGAPVAAEATLPLSSRRPQLACCMMRLEQHWAATWKAHESWYERLCRQMRIMHVTRHNAVGNSLDLGSSGETCHDLGAGCQPLNCISAAHH</sequence>
<feature type="compositionally biased region" description="Basic and acidic residues" evidence="1">
    <location>
        <begin position="55"/>
        <end position="65"/>
    </location>
</feature>
<dbReference type="AlphaFoldDB" id="A0A699ZB12"/>
<reference evidence="2 3" key="1">
    <citation type="submission" date="2020-02" db="EMBL/GenBank/DDBJ databases">
        <title>Draft genome sequence of Haematococcus lacustris strain NIES-144.</title>
        <authorList>
            <person name="Morimoto D."/>
            <person name="Nakagawa S."/>
            <person name="Yoshida T."/>
            <person name="Sawayama S."/>
        </authorList>
    </citation>
    <scope>NUCLEOTIDE SEQUENCE [LARGE SCALE GENOMIC DNA]</scope>
    <source>
        <strain evidence="2 3">NIES-144</strain>
    </source>
</reference>
<evidence type="ECO:0000313" key="2">
    <source>
        <dbReference type="EMBL" id="GFH16054.1"/>
    </source>
</evidence>
<organism evidence="2 3">
    <name type="scientific">Haematococcus lacustris</name>
    <name type="common">Green alga</name>
    <name type="synonym">Haematococcus pluvialis</name>
    <dbReference type="NCBI Taxonomy" id="44745"/>
    <lineage>
        <taxon>Eukaryota</taxon>
        <taxon>Viridiplantae</taxon>
        <taxon>Chlorophyta</taxon>
        <taxon>core chlorophytes</taxon>
        <taxon>Chlorophyceae</taxon>
        <taxon>CS clade</taxon>
        <taxon>Chlamydomonadales</taxon>
        <taxon>Haematococcaceae</taxon>
        <taxon>Haematococcus</taxon>
    </lineage>
</organism>
<feature type="compositionally biased region" description="Polar residues" evidence="1">
    <location>
        <begin position="80"/>
        <end position="91"/>
    </location>
</feature>
<evidence type="ECO:0000256" key="1">
    <source>
        <dbReference type="SAM" id="MobiDB-lite"/>
    </source>
</evidence>
<gene>
    <name evidence="2" type="ORF">HaLaN_12402</name>
</gene>
<feature type="region of interest" description="Disordered" evidence="1">
    <location>
        <begin position="48"/>
        <end position="93"/>
    </location>
</feature>
<proteinExistence type="predicted"/>